<sequence length="128" mass="14399">MRYVSPDFSRHFHQTFHTGHWTAVDDLHQTVTMIGRLDVDVDHRQPDPPSSCRGTGLMEDNSVPRRPLFSRGPRTRWLNLPSSSLSPSLWHLTTRALLCSSVATISNTRGKTNSTGIKRVKASSTMDQ</sequence>
<dbReference type="Proteomes" id="UP001283361">
    <property type="component" value="Unassembled WGS sequence"/>
</dbReference>
<reference evidence="2" key="1">
    <citation type="journal article" date="2023" name="G3 (Bethesda)">
        <title>A reference genome for the long-term kleptoplast-retaining sea slug Elysia crispata morphotype clarki.</title>
        <authorList>
            <person name="Eastman K.E."/>
            <person name="Pendleton A.L."/>
            <person name="Shaikh M.A."/>
            <person name="Suttiyut T."/>
            <person name="Ogas R."/>
            <person name="Tomko P."/>
            <person name="Gavelis G."/>
            <person name="Widhalm J.R."/>
            <person name="Wisecaver J.H."/>
        </authorList>
    </citation>
    <scope>NUCLEOTIDE SEQUENCE</scope>
    <source>
        <strain evidence="2">ECLA1</strain>
    </source>
</reference>
<feature type="region of interest" description="Disordered" evidence="1">
    <location>
        <begin position="42"/>
        <end position="68"/>
    </location>
</feature>
<protein>
    <submittedName>
        <fullName evidence="2">Uncharacterized protein</fullName>
    </submittedName>
</protein>
<evidence type="ECO:0000256" key="1">
    <source>
        <dbReference type="SAM" id="MobiDB-lite"/>
    </source>
</evidence>
<name>A0AAE1E2E6_9GAST</name>
<accession>A0AAE1E2E6</accession>
<proteinExistence type="predicted"/>
<evidence type="ECO:0000313" key="3">
    <source>
        <dbReference type="Proteomes" id="UP001283361"/>
    </source>
</evidence>
<dbReference type="AlphaFoldDB" id="A0AAE1E2E6"/>
<gene>
    <name evidence="2" type="ORF">RRG08_028939</name>
</gene>
<organism evidence="2 3">
    <name type="scientific">Elysia crispata</name>
    <name type="common">lettuce slug</name>
    <dbReference type="NCBI Taxonomy" id="231223"/>
    <lineage>
        <taxon>Eukaryota</taxon>
        <taxon>Metazoa</taxon>
        <taxon>Spiralia</taxon>
        <taxon>Lophotrochozoa</taxon>
        <taxon>Mollusca</taxon>
        <taxon>Gastropoda</taxon>
        <taxon>Heterobranchia</taxon>
        <taxon>Euthyneura</taxon>
        <taxon>Panpulmonata</taxon>
        <taxon>Sacoglossa</taxon>
        <taxon>Placobranchoidea</taxon>
        <taxon>Plakobranchidae</taxon>
        <taxon>Elysia</taxon>
    </lineage>
</organism>
<dbReference type="EMBL" id="JAWDGP010001430">
    <property type="protein sequence ID" value="KAK3791791.1"/>
    <property type="molecule type" value="Genomic_DNA"/>
</dbReference>
<feature type="region of interest" description="Disordered" evidence="1">
    <location>
        <begin position="109"/>
        <end position="128"/>
    </location>
</feature>
<comment type="caution">
    <text evidence="2">The sequence shown here is derived from an EMBL/GenBank/DDBJ whole genome shotgun (WGS) entry which is preliminary data.</text>
</comment>
<evidence type="ECO:0000313" key="2">
    <source>
        <dbReference type="EMBL" id="KAK3791791.1"/>
    </source>
</evidence>
<keyword evidence="3" id="KW-1185">Reference proteome</keyword>